<dbReference type="PANTHER" id="PTHR10264:SF19">
    <property type="entry name" value="AT06885P-RELATED"/>
    <property type="match status" value="1"/>
</dbReference>
<dbReference type="AlphaFoldDB" id="A0A101IXU9"/>
<evidence type="ECO:0000256" key="1">
    <source>
        <dbReference type="ARBA" id="ARBA00008164"/>
    </source>
</evidence>
<evidence type="ECO:0000313" key="4">
    <source>
        <dbReference type="EMBL" id="KUL03353.1"/>
    </source>
</evidence>
<accession>A0A101IXU9</accession>
<dbReference type="GO" id="GO:0005886">
    <property type="term" value="C:plasma membrane"/>
    <property type="evidence" value="ECO:0007669"/>
    <property type="project" value="InterPro"/>
</dbReference>
<dbReference type="Proteomes" id="UP000054598">
    <property type="component" value="Unassembled WGS sequence"/>
</dbReference>
<dbReference type="InterPro" id="IPR036013">
    <property type="entry name" value="Band_7/SPFH_dom_sf"/>
</dbReference>
<dbReference type="Gene3D" id="3.30.479.30">
    <property type="entry name" value="Band 7 domain"/>
    <property type="match status" value="1"/>
</dbReference>
<sequence length="152" mass="16234">MQTADQWEKAVVLHLGRYSGLRGPGVFIIVPLVDTVACWIDLRTITTSFRAEKTLARDTVPVDVETVLFWRVRDPERAAPARNTMEGNGEGRGAAAGDEKPRPPVVGGPGALPATPDPGTRGRGIFIRGDGVRPGESSSECGRYGAVGVQRL</sequence>
<dbReference type="InterPro" id="IPR001972">
    <property type="entry name" value="Stomatin_HflK_fam"/>
</dbReference>
<dbReference type="InterPro" id="IPR043202">
    <property type="entry name" value="Band-7_stomatin-like"/>
</dbReference>
<organism evidence="4 5">
    <name type="scientific">Methanoculleus marisnigri</name>
    <dbReference type="NCBI Taxonomy" id="2198"/>
    <lineage>
        <taxon>Archaea</taxon>
        <taxon>Methanobacteriati</taxon>
        <taxon>Methanobacteriota</taxon>
        <taxon>Stenosarchaea group</taxon>
        <taxon>Methanomicrobia</taxon>
        <taxon>Methanomicrobiales</taxon>
        <taxon>Methanomicrobiaceae</taxon>
        <taxon>Methanoculleus</taxon>
    </lineage>
</organism>
<proteinExistence type="inferred from homology"/>
<protein>
    <submittedName>
        <fullName evidence="4">Band 7 protein</fullName>
    </submittedName>
</protein>
<comment type="similarity">
    <text evidence="1">Belongs to the band 7/mec-2 family.</text>
</comment>
<dbReference type="PANTHER" id="PTHR10264">
    <property type="entry name" value="BAND 7 PROTEIN-RELATED"/>
    <property type="match status" value="1"/>
</dbReference>
<evidence type="ECO:0000259" key="3">
    <source>
        <dbReference type="Pfam" id="PF01145"/>
    </source>
</evidence>
<gene>
    <name evidence="4" type="ORF">XE10_0490</name>
</gene>
<dbReference type="PRINTS" id="PR00721">
    <property type="entry name" value="STOMATIN"/>
</dbReference>
<feature type="domain" description="Band 7" evidence="3">
    <location>
        <begin position="3"/>
        <end position="78"/>
    </location>
</feature>
<evidence type="ECO:0000256" key="2">
    <source>
        <dbReference type="SAM" id="MobiDB-lite"/>
    </source>
</evidence>
<reference evidence="5" key="1">
    <citation type="journal article" date="2015" name="MBio">
        <title>Genome-Resolved Metagenomic Analysis Reveals Roles for Candidate Phyla and Other Microbial Community Members in Biogeochemical Transformations in Oil Reservoirs.</title>
        <authorList>
            <person name="Hu P."/>
            <person name="Tom L."/>
            <person name="Singh A."/>
            <person name="Thomas B.C."/>
            <person name="Baker B.J."/>
            <person name="Piceno Y.M."/>
            <person name="Andersen G.L."/>
            <person name="Banfield J.F."/>
        </authorList>
    </citation>
    <scope>NUCLEOTIDE SEQUENCE [LARGE SCALE GENOMIC DNA]</scope>
</reference>
<feature type="region of interest" description="Disordered" evidence="2">
    <location>
        <begin position="78"/>
        <end position="152"/>
    </location>
</feature>
<dbReference type="EMBL" id="LGHE01000036">
    <property type="protein sequence ID" value="KUL03353.1"/>
    <property type="molecule type" value="Genomic_DNA"/>
</dbReference>
<comment type="caution">
    <text evidence="4">The sequence shown here is derived from an EMBL/GenBank/DDBJ whole genome shotgun (WGS) entry which is preliminary data.</text>
</comment>
<dbReference type="InterPro" id="IPR001107">
    <property type="entry name" value="Band_7"/>
</dbReference>
<dbReference type="SUPFAM" id="SSF117892">
    <property type="entry name" value="Band 7/SPFH domain"/>
    <property type="match status" value="1"/>
</dbReference>
<dbReference type="Pfam" id="PF01145">
    <property type="entry name" value="Band_7"/>
    <property type="match status" value="1"/>
</dbReference>
<evidence type="ECO:0000313" key="5">
    <source>
        <dbReference type="Proteomes" id="UP000054598"/>
    </source>
</evidence>
<dbReference type="PATRIC" id="fig|2198.3.peg.291"/>
<name>A0A101IXU9_9EURY</name>